<dbReference type="KEGG" id="vg:36842569"/>
<evidence type="ECO:0000256" key="1">
    <source>
        <dbReference type="SAM" id="MobiDB-lite"/>
    </source>
</evidence>
<dbReference type="GeneID" id="36842569"/>
<gene>
    <name evidence="2" type="ORF">pneo_cds_249</name>
</gene>
<sequence length="97" mass="11099">MNTAEPLRRARQARSTGDNLVASRLNKMRGRPMRLCLWRWRTKKTHRRGAHTRFCLVPPPSQKKKETSARSTSLSAIAVPLATARLVYFARLSCGFF</sequence>
<reference evidence="2" key="1">
    <citation type="journal article" date="2018" name="Nat. Commun.">
        <title>Diversity and evolution of the emerging Pandoraviridae family.</title>
        <authorList>
            <person name="Legendre M."/>
            <person name="Fabre E."/>
            <person name="Poirot O."/>
            <person name="Jeudy S."/>
            <person name="Lartigue A."/>
            <person name="Alempic J.M."/>
            <person name="Beucher L."/>
            <person name="Philippe N."/>
            <person name="Bertaux L."/>
            <person name="Christo-Foroux E."/>
            <person name="Labadie K."/>
            <person name="Coute Y."/>
            <person name="Abergel C."/>
            <person name="Claverie J.M."/>
        </authorList>
    </citation>
    <scope>NUCLEOTIDE SEQUENCE [LARGE SCALE GENOMIC DNA]</scope>
    <source>
        <strain evidence="2">Neocaledonia</strain>
    </source>
</reference>
<name>A0A2U7UBP0_9VIRU</name>
<dbReference type="RefSeq" id="YP_009481859.1">
    <property type="nucleotide sequence ID" value="NC_037666.1"/>
</dbReference>
<feature type="region of interest" description="Disordered" evidence="1">
    <location>
        <begin position="1"/>
        <end position="21"/>
    </location>
</feature>
<dbReference type="EMBL" id="MG011690">
    <property type="protein sequence ID" value="AVK75856.1"/>
    <property type="molecule type" value="Genomic_DNA"/>
</dbReference>
<organism evidence="2">
    <name type="scientific">Pandoravirus neocaledonia</name>
    <dbReference type="NCBI Taxonomy" id="2107708"/>
    <lineage>
        <taxon>Viruses</taxon>
        <taxon>Pandoravirus</taxon>
    </lineage>
</organism>
<dbReference type="Proteomes" id="UP000249287">
    <property type="component" value="Segment"/>
</dbReference>
<accession>A0A2U7UBP0</accession>
<proteinExistence type="predicted"/>
<evidence type="ECO:0000313" key="2">
    <source>
        <dbReference type="EMBL" id="AVK75856.1"/>
    </source>
</evidence>
<protein>
    <submittedName>
        <fullName evidence="2">Uncharacterized protein</fullName>
    </submittedName>
</protein>